<dbReference type="InterPro" id="IPR001296">
    <property type="entry name" value="Glyco_trans_1"/>
</dbReference>
<dbReference type="Pfam" id="PF00534">
    <property type="entry name" value="Glycos_transf_1"/>
    <property type="match status" value="1"/>
</dbReference>
<dbReference type="CDD" id="cd03801">
    <property type="entry name" value="GT4_PimA-like"/>
    <property type="match status" value="1"/>
</dbReference>
<keyword evidence="4" id="KW-1185">Reference proteome</keyword>
<dbReference type="SUPFAM" id="SSF53756">
    <property type="entry name" value="UDP-Glycosyltransferase/glycogen phosphorylase"/>
    <property type="match status" value="1"/>
</dbReference>
<evidence type="ECO:0000313" key="3">
    <source>
        <dbReference type="EMBL" id="MBB5355398.1"/>
    </source>
</evidence>
<sequence length="371" mass="43697">MDGEFMIKKIALFGTYPPPYGGRSIHIKRLAKNLVDQNVEVHIYSNTGVLNKKRKGLKLRKTKSILFYILKEKYDILHFHDRNFKLIAILVFLSKILKYKTILTYHSFRDDPQSYNLIEKLLFKYCIKRIDQFICVGSNEKEKLSQFVSNSKIKFIHSYMHPFEDEGDYNLIPDNVKKFIQNSNFLITANGNIKFFNNEDMYGFDLLIELLNYLVNHKGYNVQLLLAVLGVNEQTKDEKEYYNLLQKKIQQYKLNKYICVYEVKDTELFPILKRSKLFVRPTNTDSYGISIAEAIYAGIPAIASNVCERPEGTVLFESRNIDDLCSKTLDIIDNYEYSKRKINNFKSEECFNSIFSLYKRIYDDIKDMRED</sequence>
<dbReference type="Gene3D" id="3.40.50.2000">
    <property type="entry name" value="Glycogen Phosphorylase B"/>
    <property type="match status" value="2"/>
</dbReference>
<reference evidence="3 4" key="1">
    <citation type="submission" date="2020-08" db="EMBL/GenBank/DDBJ databases">
        <title>Genomic Encyclopedia of Type Strains, Phase IV (KMG-IV): sequencing the most valuable type-strain genomes for metagenomic binning, comparative biology and taxonomic classification.</title>
        <authorList>
            <person name="Goeker M."/>
        </authorList>
    </citation>
    <scope>NUCLEOTIDE SEQUENCE [LARGE SCALE GENOMIC DNA]</scope>
    <source>
        <strain evidence="3 4">DSM 19169</strain>
    </source>
</reference>
<feature type="domain" description="Glycosyl transferase family 1" evidence="1">
    <location>
        <begin position="201"/>
        <end position="344"/>
    </location>
</feature>
<dbReference type="PANTHER" id="PTHR12526">
    <property type="entry name" value="GLYCOSYLTRANSFERASE"/>
    <property type="match status" value="1"/>
</dbReference>
<dbReference type="PANTHER" id="PTHR12526:SF638">
    <property type="entry name" value="SPORE COAT PROTEIN SA"/>
    <property type="match status" value="1"/>
</dbReference>
<proteinExistence type="predicted"/>
<accession>A0A7W8JGP2</accession>
<evidence type="ECO:0000259" key="2">
    <source>
        <dbReference type="Pfam" id="PF13439"/>
    </source>
</evidence>
<keyword evidence="3" id="KW-0808">Transferase</keyword>
<protein>
    <submittedName>
        <fullName evidence="3">Glycosyltransferase involved in cell wall biosynthesis</fullName>
    </submittedName>
</protein>
<dbReference type="GO" id="GO:0016757">
    <property type="term" value="F:glycosyltransferase activity"/>
    <property type="evidence" value="ECO:0007669"/>
    <property type="project" value="InterPro"/>
</dbReference>
<dbReference type="EMBL" id="JACHEQ010000006">
    <property type="protein sequence ID" value="MBB5355398.1"/>
    <property type="molecule type" value="Genomic_DNA"/>
</dbReference>
<dbReference type="InterPro" id="IPR028098">
    <property type="entry name" value="Glyco_trans_4-like_N"/>
</dbReference>
<evidence type="ECO:0000313" key="4">
    <source>
        <dbReference type="Proteomes" id="UP000583699"/>
    </source>
</evidence>
<feature type="domain" description="Glycosyltransferase subfamily 4-like N-terminal" evidence="2">
    <location>
        <begin position="20"/>
        <end position="157"/>
    </location>
</feature>
<dbReference type="AlphaFoldDB" id="A0A7W8JGP2"/>
<gene>
    <name evidence="3" type="ORF">HNR43_001370</name>
</gene>
<comment type="caution">
    <text evidence="3">The sequence shown here is derived from an EMBL/GenBank/DDBJ whole genome shotgun (WGS) entry which is preliminary data.</text>
</comment>
<organism evidence="3 4">
    <name type="scientific">Anoxybacillus mongoliensis</name>
    <dbReference type="NCBI Taxonomy" id="452565"/>
    <lineage>
        <taxon>Bacteria</taxon>
        <taxon>Bacillati</taxon>
        <taxon>Bacillota</taxon>
        <taxon>Bacilli</taxon>
        <taxon>Bacillales</taxon>
        <taxon>Anoxybacillaceae</taxon>
        <taxon>Anoxybacillus</taxon>
    </lineage>
</organism>
<dbReference type="Pfam" id="PF13439">
    <property type="entry name" value="Glyco_transf_4"/>
    <property type="match status" value="1"/>
</dbReference>
<dbReference type="Proteomes" id="UP000583699">
    <property type="component" value="Unassembled WGS sequence"/>
</dbReference>
<name>A0A7W8JGP2_9BACL</name>
<dbReference type="RefSeq" id="WP_183242427.1">
    <property type="nucleotide sequence ID" value="NZ_JACHEQ010000006.1"/>
</dbReference>
<evidence type="ECO:0000259" key="1">
    <source>
        <dbReference type="Pfam" id="PF00534"/>
    </source>
</evidence>